<dbReference type="InterPro" id="IPR001752">
    <property type="entry name" value="Kinesin_motor_dom"/>
</dbReference>
<dbReference type="GO" id="GO:0005524">
    <property type="term" value="F:ATP binding"/>
    <property type="evidence" value="ECO:0007669"/>
    <property type="project" value="UniProtKB-UniRule"/>
</dbReference>
<dbReference type="GO" id="GO:0007018">
    <property type="term" value="P:microtubule-based movement"/>
    <property type="evidence" value="ECO:0007669"/>
    <property type="project" value="InterPro"/>
</dbReference>
<evidence type="ECO:0000256" key="3">
    <source>
        <dbReference type="PROSITE-ProRule" id="PRU00283"/>
    </source>
</evidence>
<keyword evidence="6" id="KW-1185">Reference proteome</keyword>
<dbReference type="Gene3D" id="3.40.850.10">
    <property type="entry name" value="Kinesin motor domain"/>
    <property type="match status" value="1"/>
</dbReference>
<evidence type="ECO:0000256" key="4">
    <source>
        <dbReference type="RuleBase" id="RU000394"/>
    </source>
</evidence>
<name>A0A0M3ILV7_ASCLU</name>
<keyword evidence="4" id="KW-0493">Microtubule</keyword>
<evidence type="ECO:0000256" key="1">
    <source>
        <dbReference type="ARBA" id="ARBA00022741"/>
    </source>
</evidence>
<organism evidence="6 7">
    <name type="scientific">Ascaris lumbricoides</name>
    <name type="common">Giant roundworm</name>
    <dbReference type="NCBI Taxonomy" id="6252"/>
    <lineage>
        <taxon>Eukaryota</taxon>
        <taxon>Metazoa</taxon>
        <taxon>Ecdysozoa</taxon>
        <taxon>Nematoda</taxon>
        <taxon>Chromadorea</taxon>
        <taxon>Rhabditida</taxon>
        <taxon>Spirurina</taxon>
        <taxon>Ascaridomorpha</taxon>
        <taxon>Ascaridoidea</taxon>
        <taxon>Ascarididae</taxon>
        <taxon>Ascaris</taxon>
    </lineage>
</organism>
<feature type="binding site" evidence="3">
    <location>
        <begin position="29"/>
        <end position="36"/>
    </location>
    <ligand>
        <name>ATP</name>
        <dbReference type="ChEBI" id="CHEBI:30616"/>
    </ligand>
</feature>
<dbReference type="PROSITE" id="PS50067">
    <property type="entry name" value="KINESIN_MOTOR_2"/>
    <property type="match status" value="1"/>
</dbReference>
<keyword evidence="3 4" id="KW-0505">Motor protein</keyword>
<keyword evidence="2 3" id="KW-0067">ATP-binding</keyword>
<dbReference type="PRINTS" id="PR00380">
    <property type="entry name" value="KINESINHEAVY"/>
</dbReference>
<dbReference type="PANTHER" id="PTHR47117">
    <property type="entry name" value="STAR-RELATED LIPID TRANSFER PROTEIN 9"/>
    <property type="match status" value="1"/>
</dbReference>
<dbReference type="SMART" id="SM00129">
    <property type="entry name" value="KISc"/>
    <property type="match status" value="1"/>
</dbReference>
<dbReference type="GO" id="GO:0003777">
    <property type="term" value="F:microtubule motor activity"/>
    <property type="evidence" value="ECO:0007669"/>
    <property type="project" value="InterPro"/>
</dbReference>
<evidence type="ECO:0000313" key="7">
    <source>
        <dbReference type="WBParaSite" id="ALUE_0001973501-mRNA-1"/>
    </source>
</evidence>
<dbReference type="GO" id="GO:0005874">
    <property type="term" value="C:microtubule"/>
    <property type="evidence" value="ECO:0007669"/>
    <property type="project" value="UniProtKB-KW"/>
</dbReference>
<dbReference type="Proteomes" id="UP000036681">
    <property type="component" value="Unplaced"/>
</dbReference>
<keyword evidence="1 3" id="KW-0547">Nucleotide-binding</keyword>
<dbReference type="Pfam" id="PF12423">
    <property type="entry name" value="KIF1B"/>
    <property type="match status" value="1"/>
</dbReference>
<dbReference type="WBParaSite" id="ALUE_0001973501-mRNA-1">
    <property type="protein sequence ID" value="ALUE_0001973501-mRNA-1"/>
    <property type="gene ID" value="ALUE_0001973501"/>
</dbReference>
<dbReference type="AlphaFoldDB" id="A0A0M3ILV7"/>
<dbReference type="SUPFAM" id="SSF52540">
    <property type="entry name" value="P-loop containing nucleoside triphosphate hydrolases"/>
    <property type="match status" value="1"/>
</dbReference>
<dbReference type="InterPro" id="IPR027417">
    <property type="entry name" value="P-loop_NTPase"/>
</dbReference>
<evidence type="ECO:0000313" key="6">
    <source>
        <dbReference type="Proteomes" id="UP000036681"/>
    </source>
</evidence>
<proteinExistence type="inferred from homology"/>
<dbReference type="Pfam" id="PF00225">
    <property type="entry name" value="Kinesin"/>
    <property type="match status" value="1"/>
</dbReference>
<evidence type="ECO:0000259" key="5">
    <source>
        <dbReference type="PROSITE" id="PS50067"/>
    </source>
</evidence>
<dbReference type="InterPro" id="IPR019821">
    <property type="entry name" value="Kinesin_motor_CS"/>
</dbReference>
<dbReference type="GO" id="GO:0008017">
    <property type="term" value="F:microtubule binding"/>
    <property type="evidence" value="ECO:0007669"/>
    <property type="project" value="InterPro"/>
</dbReference>
<comment type="similarity">
    <text evidence="3 4">Belongs to the TRAFAC class myosin-kinesin ATPase superfamily. Kinesin family.</text>
</comment>
<sequence length="659" mass="74127">LQRKVFDDLGKGVLNNAWKGYNCSLFAYGQTGSGKSYSMVGYKNNKGIIPIICEELFKRIDEKRIKDTETEYQIAKQIHPQICVSISEDLLISRICGFIFQVSISMFEIYCEKVRDLLSAKPPPKGGLKIREHPKNGFYVEDLLSIPVNSYKEIEQKMDEGTKQRTIAATDMNATSSRAHTIVKIQFNQKSTKSDGGTTTKSSQINLVDLAGSERQKDAHSEGDRLKEGIVINQSLSTLGRVIKALYEQQGKKKKNVSQIPYRDSVLTSLLKNALGGNSKTIMIAALSPADINYEETLSTLRFADRAKSIKTKAIINESATERMIRELKEENARLLELIQTGATTTHLDAKTDSQGGDSDERAAVLQRRSEEPHLWNLNEDPALTDMIVYFIGKGEVKLGSCFSFNFSPVRIFFGGNHLYVFVNPNKKTKKNVKITYDMAQQEIARNSGLAAAIGGDANNKSTGVRNNFGAKHELKLFPYCRWSEITSAELILEEDLVNLLPNVYRANSMSKELNKSVNFEIVLVSPEARGLADGLTEIWIKVYDSVDDTHFLWDKNRFMNRYYGMQEMYQNFMEADSDWDVPEDRDPFYEPPESEILIGSSTVYLQSLAYLIEHEEQLPIFDFGGQDLGRLTIALTPCTTSGKEILGEYVEDPVELVS</sequence>
<evidence type="ECO:0000256" key="2">
    <source>
        <dbReference type="ARBA" id="ARBA00022840"/>
    </source>
</evidence>
<reference evidence="7" key="1">
    <citation type="submission" date="2017-02" db="UniProtKB">
        <authorList>
            <consortium name="WormBaseParasite"/>
        </authorList>
    </citation>
    <scope>IDENTIFICATION</scope>
</reference>
<accession>A0A0M3ILV7</accession>
<dbReference type="PROSITE" id="PS00411">
    <property type="entry name" value="KINESIN_MOTOR_1"/>
    <property type="match status" value="1"/>
</dbReference>
<dbReference type="InterPro" id="IPR036961">
    <property type="entry name" value="Kinesin_motor_dom_sf"/>
</dbReference>
<feature type="domain" description="Kinesin motor" evidence="5">
    <location>
        <begin position="1"/>
        <end position="310"/>
    </location>
</feature>
<dbReference type="InterPro" id="IPR022140">
    <property type="entry name" value="Kinesin-like_KIF1-typ"/>
</dbReference>
<protein>
    <recommendedName>
        <fullName evidence="4">Kinesin-like protein</fullName>
    </recommendedName>
</protein>